<organism evidence="2 3">
    <name type="scientific">Massarina eburnea CBS 473.64</name>
    <dbReference type="NCBI Taxonomy" id="1395130"/>
    <lineage>
        <taxon>Eukaryota</taxon>
        <taxon>Fungi</taxon>
        <taxon>Dikarya</taxon>
        <taxon>Ascomycota</taxon>
        <taxon>Pezizomycotina</taxon>
        <taxon>Dothideomycetes</taxon>
        <taxon>Pleosporomycetidae</taxon>
        <taxon>Pleosporales</taxon>
        <taxon>Massarineae</taxon>
        <taxon>Massarinaceae</taxon>
        <taxon>Massarina</taxon>
    </lineage>
</organism>
<dbReference type="Proteomes" id="UP000799753">
    <property type="component" value="Unassembled WGS sequence"/>
</dbReference>
<protein>
    <submittedName>
        <fullName evidence="2">Uncharacterized protein</fullName>
    </submittedName>
</protein>
<proteinExistence type="predicted"/>
<evidence type="ECO:0000313" key="2">
    <source>
        <dbReference type="EMBL" id="KAF2637236.1"/>
    </source>
</evidence>
<evidence type="ECO:0000313" key="3">
    <source>
        <dbReference type="Proteomes" id="UP000799753"/>
    </source>
</evidence>
<dbReference type="AlphaFoldDB" id="A0A6A6RPH0"/>
<name>A0A6A6RPH0_9PLEO</name>
<sequence>MSDDELKSDKNVEETKAGKKKQPNTTQASGDKKPQSDHEFDEELRKYLAIFRTQNRKIQGSRAGLRAIKFHMALMRAADKVDHAKWQQTLRKILKKESSEYIFVYRLIATATEMVSQEQASTATAGGDRDSPGPSGNSGRPKPPSPDNEDGEGKEKGEGEEQSEEKSEEQSEEIGMQSCK</sequence>
<feature type="compositionally biased region" description="Basic and acidic residues" evidence="1">
    <location>
        <begin position="151"/>
        <end position="169"/>
    </location>
</feature>
<dbReference type="EMBL" id="MU006794">
    <property type="protein sequence ID" value="KAF2637236.1"/>
    <property type="molecule type" value="Genomic_DNA"/>
</dbReference>
<gene>
    <name evidence="2" type="ORF">P280DRAFT_483118</name>
</gene>
<reference evidence="2" key="1">
    <citation type="journal article" date="2020" name="Stud. Mycol.">
        <title>101 Dothideomycetes genomes: a test case for predicting lifestyles and emergence of pathogens.</title>
        <authorList>
            <person name="Haridas S."/>
            <person name="Albert R."/>
            <person name="Binder M."/>
            <person name="Bloem J."/>
            <person name="Labutti K."/>
            <person name="Salamov A."/>
            <person name="Andreopoulos B."/>
            <person name="Baker S."/>
            <person name="Barry K."/>
            <person name="Bills G."/>
            <person name="Bluhm B."/>
            <person name="Cannon C."/>
            <person name="Castanera R."/>
            <person name="Culley D."/>
            <person name="Daum C."/>
            <person name="Ezra D."/>
            <person name="Gonzalez J."/>
            <person name="Henrissat B."/>
            <person name="Kuo A."/>
            <person name="Liang C."/>
            <person name="Lipzen A."/>
            <person name="Lutzoni F."/>
            <person name="Magnuson J."/>
            <person name="Mondo S."/>
            <person name="Nolan M."/>
            <person name="Ohm R."/>
            <person name="Pangilinan J."/>
            <person name="Park H.-J."/>
            <person name="Ramirez L."/>
            <person name="Alfaro M."/>
            <person name="Sun H."/>
            <person name="Tritt A."/>
            <person name="Yoshinaga Y."/>
            <person name="Zwiers L.-H."/>
            <person name="Turgeon B."/>
            <person name="Goodwin S."/>
            <person name="Spatafora J."/>
            <person name="Crous P."/>
            <person name="Grigoriev I."/>
        </authorList>
    </citation>
    <scope>NUCLEOTIDE SEQUENCE</scope>
    <source>
        <strain evidence="2">CBS 473.64</strain>
    </source>
</reference>
<keyword evidence="3" id="KW-1185">Reference proteome</keyword>
<feature type="compositionally biased region" description="Basic and acidic residues" evidence="1">
    <location>
        <begin position="30"/>
        <end position="39"/>
    </location>
</feature>
<accession>A0A6A6RPH0</accession>
<feature type="region of interest" description="Disordered" evidence="1">
    <location>
        <begin position="1"/>
        <end position="39"/>
    </location>
</feature>
<feature type="region of interest" description="Disordered" evidence="1">
    <location>
        <begin position="116"/>
        <end position="180"/>
    </location>
</feature>
<evidence type="ECO:0000256" key="1">
    <source>
        <dbReference type="SAM" id="MobiDB-lite"/>
    </source>
</evidence>
<feature type="compositionally biased region" description="Basic and acidic residues" evidence="1">
    <location>
        <begin position="1"/>
        <end position="17"/>
    </location>
</feature>